<gene>
    <name evidence="10 11" type="primary">atpG</name>
    <name evidence="11" type="ORF">SPSIL_043630</name>
</gene>
<organism evidence="11 12">
    <name type="scientific">Sporomusa silvacetica DSM 10669</name>
    <dbReference type="NCBI Taxonomy" id="1123289"/>
    <lineage>
        <taxon>Bacteria</taxon>
        <taxon>Bacillati</taxon>
        <taxon>Bacillota</taxon>
        <taxon>Negativicutes</taxon>
        <taxon>Selenomonadales</taxon>
        <taxon>Sporomusaceae</taxon>
        <taxon>Sporomusa</taxon>
    </lineage>
</organism>
<dbReference type="SUPFAM" id="SSF52943">
    <property type="entry name" value="ATP synthase (F1-ATPase), gamma subunit"/>
    <property type="match status" value="1"/>
</dbReference>
<comment type="subcellular location">
    <subcellularLocation>
        <location evidence="10">Cell membrane</location>
        <topology evidence="10">Peripheral membrane protein</topology>
    </subcellularLocation>
    <subcellularLocation>
        <location evidence="2">Membrane</location>
        <topology evidence="2">Peripheral membrane protein</topology>
    </subcellularLocation>
</comment>
<evidence type="ECO:0000256" key="2">
    <source>
        <dbReference type="ARBA" id="ARBA00004170"/>
    </source>
</evidence>
<keyword evidence="8 10" id="KW-0139">CF(1)</keyword>
<reference evidence="11" key="1">
    <citation type="submission" date="2024-05" db="EMBL/GenBank/DDBJ databases">
        <title>Isolation and characterization of Sporomusa carbonis sp. nov., a carboxydotrophic hydrogenogen in the genus of Sporomusa isolated from a charcoal burning pile.</title>
        <authorList>
            <person name="Boeer T."/>
            <person name="Rosenbaum F."/>
            <person name="Eysell L."/>
            <person name="Mueller V."/>
            <person name="Daniel R."/>
            <person name="Poehlein A."/>
        </authorList>
    </citation>
    <scope>NUCLEOTIDE SEQUENCE [LARGE SCALE GENOMIC DNA]</scope>
    <source>
        <strain evidence="11">DSM 10669</strain>
    </source>
</reference>
<comment type="function">
    <text evidence="1 10">Produces ATP from ADP in the presence of a proton gradient across the membrane. The gamma chain is believed to be important in regulating ATPase activity and the flow of protons through the CF(0) complex.</text>
</comment>
<evidence type="ECO:0000256" key="8">
    <source>
        <dbReference type="ARBA" id="ARBA00023196"/>
    </source>
</evidence>
<keyword evidence="6 10" id="KW-0406">Ion transport</keyword>
<dbReference type="Proteomes" id="UP000216752">
    <property type="component" value="Chromosome"/>
</dbReference>
<dbReference type="RefSeq" id="WP_094603939.1">
    <property type="nucleotide sequence ID" value="NZ_CP155573.1"/>
</dbReference>
<dbReference type="PANTHER" id="PTHR11693:SF22">
    <property type="entry name" value="ATP SYNTHASE SUBUNIT GAMMA, MITOCHONDRIAL"/>
    <property type="match status" value="1"/>
</dbReference>
<evidence type="ECO:0000256" key="5">
    <source>
        <dbReference type="ARBA" id="ARBA00022781"/>
    </source>
</evidence>
<accession>A0ABZ3IRX7</accession>
<sequence length="283" mass="31347">MASASDIRRRIKSVKNIQQITKAMKMVAAARLRRAQERAIASRPYTQKVREVLASVAANARDASHPLLAVREVRQIGYLVLSADKGLAGAYSSNLIKEVLPQVRGKDNARLVTVGRKARDYFKRRGYTIDGEYTGFSERPSYQDAAKLAQFMADKFATGEYDEIYLSYTHFYSPINQQPTTIKLLPVAEIGAGEEMPQTEYIFEPSANEVLSLLLPRYLETVIYGALLQAAASELGSRMTAMGSATDNAQELISKLTLNYNKVRQATITREISEIVGGAEALK</sequence>
<evidence type="ECO:0000256" key="9">
    <source>
        <dbReference type="ARBA" id="ARBA00023310"/>
    </source>
</evidence>
<dbReference type="PROSITE" id="PS00153">
    <property type="entry name" value="ATPASE_GAMMA"/>
    <property type="match status" value="1"/>
</dbReference>
<dbReference type="HAMAP" id="MF_00815">
    <property type="entry name" value="ATP_synth_gamma_bact"/>
    <property type="match status" value="1"/>
</dbReference>
<evidence type="ECO:0000313" key="12">
    <source>
        <dbReference type="Proteomes" id="UP000216752"/>
    </source>
</evidence>
<keyword evidence="5 10" id="KW-0375">Hydrogen ion transport</keyword>
<protein>
    <recommendedName>
        <fullName evidence="10">ATP synthase gamma chain</fullName>
    </recommendedName>
    <alternativeName>
        <fullName evidence="10">ATP synthase F1 sector gamma subunit</fullName>
    </alternativeName>
    <alternativeName>
        <fullName evidence="10">F-ATPase gamma subunit</fullName>
    </alternativeName>
</protein>
<evidence type="ECO:0000256" key="4">
    <source>
        <dbReference type="ARBA" id="ARBA00022448"/>
    </source>
</evidence>
<evidence type="ECO:0000256" key="3">
    <source>
        <dbReference type="ARBA" id="ARBA00007681"/>
    </source>
</evidence>
<keyword evidence="9 10" id="KW-0066">ATP synthesis</keyword>
<keyword evidence="10" id="KW-1003">Cell membrane</keyword>
<evidence type="ECO:0000256" key="1">
    <source>
        <dbReference type="ARBA" id="ARBA00003456"/>
    </source>
</evidence>
<dbReference type="InterPro" id="IPR035968">
    <property type="entry name" value="ATP_synth_F1_ATPase_gsu"/>
</dbReference>
<name>A0ABZ3IRX7_9FIRM</name>
<dbReference type="CDD" id="cd12151">
    <property type="entry name" value="F1-ATPase_gamma"/>
    <property type="match status" value="1"/>
</dbReference>
<evidence type="ECO:0000256" key="7">
    <source>
        <dbReference type="ARBA" id="ARBA00023136"/>
    </source>
</evidence>
<dbReference type="Pfam" id="PF00231">
    <property type="entry name" value="ATP-synt"/>
    <property type="match status" value="1"/>
</dbReference>
<dbReference type="PRINTS" id="PR00126">
    <property type="entry name" value="ATPASEGAMMA"/>
</dbReference>
<dbReference type="InterPro" id="IPR023632">
    <property type="entry name" value="ATP_synth_F1_gsu_CS"/>
</dbReference>
<dbReference type="EMBL" id="CP155573">
    <property type="protein sequence ID" value="XFO68143.1"/>
    <property type="molecule type" value="Genomic_DNA"/>
</dbReference>
<keyword evidence="7 10" id="KW-0472">Membrane</keyword>
<evidence type="ECO:0000256" key="6">
    <source>
        <dbReference type="ARBA" id="ARBA00023065"/>
    </source>
</evidence>
<dbReference type="Gene3D" id="1.10.287.80">
    <property type="entry name" value="ATP synthase, gamma subunit, helix hairpin domain"/>
    <property type="match status" value="1"/>
</dbReference>
<comment type="subunit">
    <text evidence="10">F-type ATPases have 2 components, CF(1) - the catalytic core - and CF(0) - the membrane proton channel. CF(1) has five subunits: alpha(3), beta(3), gamma(1), delta(1), epsilon(1). CF(0) has three main subunits: a, b and c.</text>
</comment>
<keyword evidence="4 10" id="KW-0813">Transport</keyword>
<evidence type="ECO:0000256" key="10">
    <source>
        <dbReference type="HAMAP-Rule" id="MF_00815"/>
    </source>
</evidence>
<evidence type="ECO:0000313" key="11">
    <source>
        <dbReference type="EMBL" id="XFO68143.1"/>
    </source>
</evidence>
<dbReference type="InterPro" id="IPR000131">
    <property type="entry name" value="ATP_synth_F1_gsu"/>
</dbReference>
<dbReference type="NCBIfam" id="TIGR01146">
    <property type="entry name" value="ATPsyn_F1gamma"/>
    <property type="match status" value="1"/>
</dbReference>
<dbReference type="Gene3D" id="3.40.1380.10">
    <property type="match status" value="1"/>
</dbReference>
<comment type="similarity">
    <text evidence="3 10">Belongs to the ATPase gamma chain family.</text>
</comment>
<keyword evidence="12" id="KW-1185">Reference proteome</keyword>
<proteinExistence type="inferred from homology"/>
<dbReference type="PANTHER" id="PTHR11693">
    <property type="entry name" value="ATP SYNTHASE GAMMA CHAIN"/>
    <property type="match status" value="1"/>
</dbReference>